<dbReference type="Pfam" id="PF01844">
    <property type="entry name" value="HNH"/>
    <property type="match status" value="1"/>
</dbReference>
<dbReference type="GO" id="GO:0003676">
    <property type="term" value="F:nucleic acid binding"/>
    <property type="evidence" value="ECO:0007669"/>
    <property type="project" value="InterPro"/>
</dbReference>
<gene>
    <name evidence="2" type="ORF">NCTC10975_03486</name>
</gene>
<reference evidence="2 3" key="1">
    <citation type="submission" date="2018-06" db="EMBL/GenBank/DDBJ databases">
        <authorList>
            <consortium name="Pathogen Informatics"/>
            <person name="Doyle S."/>
        </authorList>
    </citation>
    <scope>NUCLEOTIDE SEQUENCE [LARGE SCALE GENOMIC DNA]</scope>
    <source>
        <strain evidence="2 3">NCTC10975</strain>
    </source>
</reference>
<dbReference type="InterPro" id="IPR002711">
    <property type="entry name" value="HNH"/>
</dbReference>
<evidence type="ECO:0000313" key="2">
    <source>
        <dbReference type="EMBL" id="SPY99758.1"/>
    </source>
</evidence>
<protein>
    <submittedName>
        <fullName evidence="2">HNH endonuclease</fullName>
    </submittedName>
</protein>
<feature type="domain" description="HNH" evidence="1">
    <location>
        <begin position="101"/>
        <end position="145"/>
    </location>
</feature>
<organism evidence="2 3">
    <name type="scientific">Proteus mirabilis</name>
    <dbReference type="NCBI Taxonomy" id="584"/>
    <lineage>
        <taxon>Bacteria</taxon>
        <taxon>Pseudomonadati</taxon>
        <taxon>Pseudomonadota</taxon>
        <taxon>Gammaproteobacteria</taxon>
        <taxon>Enterobacterales</taxon>
        <taxon>Morganellaceae</taxon>
        <taxon>Proteus</taxon>
    </lineage>
</organism>
<dbReference type="Proteomes" id="UP000251485">
    <property type="component" value="Unassembled WGS sequence"/>
</dbReference>
<dbReference type="GO" id="GO:0008270">
    <property type="term" value="F:zinc ion binding"/>
    <property type="evidence" value="ECO:0007669"/>
    <property type="project" value="InterPro"/>
</dbReference>
<evidence type="ECO:0000259" key="1">
    <source>
        <dbReference type="Pfam" id="PF01844"/>
    </source>
</evidence>
<dbReference type="CDD" id="cd00085">
    <property type="entry name" value="HNHc"/>
    <property type="match status" value="1"/>
</dbReference>
<keyword evidence="2" id="KW-0255">Endonuclease</keyword>
<dbReference type="Gene3D" id="1.10.30.50">
    <property type="match status" value="1"/>
</dbReference>
<dbReference type="AlphaFoldDB" id="A0A2X2BYA8"/>
<dbReference type="RefSeq" id="WP_071233938.1">
    <property type="nucleotide sequence ID" value="NZ_CAXOHV010000012.1"/>
</dbReference>
<proteinExistence type="predicted"/>
<keyword evidence="2" id="KW-0540">Nuclease</keyword>
<dbReference type="InterPro" id="IPR003615">
    <property type="entry name" value="HNH_nuc"/>
</dbReference>
<evidence type="ECO:0000313" key="3">
    <source>
        <dbReference type="Proteomes" id="UP000251485"/>
    </source>
</evidence>
<accession>A0A2X2BYA8</accession>
<dbReference type="GO" id="GO:0004519">
    <property type="term" value="F:endonuclease activity"/>
    <property type="evidence" value="ECO:0007669"/>
    <property type="project" value="UniProtKB-KW"/>
</dbReference>
<sequence>MINLTPYSDSSISFLRSIINSKNRGDYKDRISNLFNSLNTYYQNYDTSFDNNTLNLIQQSLIFSDLEKKDLLKLYNYSSKPFTNFKNQLLKLPNGRDMDTCQYCTLNSVNTLDHIIPKENYPEYAVHPKNLFPACSQCNSKKSNKWLDNNNNFEFINLYSHDLPNLQYLFANINLIGNTFNVNFELRNENKINEDIFMLIERHYINLDLLNRFKSKSNEKIAQFENIIISNIESFDIPLSSALNSALVAVNKSRLIFGANHWEQILYLGLINGSAFRTYCNNKGYQ</sequence>
<name>A0A2X2BYA8_PROMI</name>
<keyword evidence="2" id="KW-0378">Hydrolase</keyword>
<dbReference type="EMBL" id="UAUE01000025">
    <property type="protein sequence ID" value="SPY99758.1"/>
    <property type="molecule type" value="Genomic_DNA"/>
</dbReference>